<reference evidence="2" key="1">
    <citation type="journal article" date="2020" name="mSystems">
        <title>Genome- and Community-Level Interaction Insights into Carbon Utilization and Element Cycling Functions of Hydrothermarchaeota in Hydrothermal Sediment.</title>
        <authorList>
            <person name="Zhou Z."/>
            <person name="Liu Y."/>
            <person name="Xu W."/>
            <person name="Pan J."/>
            <person name="Luo Z.H."/>
            <person name="Li M."/>
        </authorList>
    </citation>
    <scope>NUCLEOTIDE SEQUENCE [LARGE SCALE GENOMIC DNA]</scope>
    <source>
        <strain evidence="2">HyVt-323</strain>
    </source>
</reference>
<dbReference type="RefSeq" id="WP_273053118.1">
    <property type="nucleotide sequence ID" value="NZ_DRFN01000017.1"/>
</dbReference>
<dbReference type="AlphaFoldDB" id="A0A7V1BE51"/>
<feature type="signal peptide" evidence="1">
    <location>
        <begin position="1"/>
        <end position="34"/>
    </location>
</feature>
<comment type="caution">
    <text evidence="2">The sequence shown here is derived from an EMBL/GenBank/DDBJ whole genome shotgun (WGS) entry which is preliminary data.</text>
</comment>
<feature type="chain" id="PRO_5031527829" evidence="1">
    <location>
        <begin position="35"/>
        <end position="228"/>
    </location>
</feature>
<accession>A0A7V1BE51</accession>
<dbReference type="Proteomes" id="UP000885704">
    <property type="component" value="Unassembled WGS sequence"/>
</dbReference>
<protein>
    <submittedName>
        <fullName evidence="2">Uncharacterized protein</fullName>
    </submittedName>
</protein>
<sequence>MKFIPENILMDSLMLKKIITSAALSLLYATQVHAFDDTMRYSSIVKKGKMAKIEAAGMLGAFAAQGRPYCKDQLAGVRFDDQEIIRLTNAYTSNAKTDEDRQKGFVILGAYYEVLGNGNRNWLTRECMSLHATAANFSLVNLLRPSDAERKELQMYSILDNNNCFYDGKLPSEKENLWKLIAYPRYEYLQSTREGGYDISEEAYGLGTDDDFDCAELGYFGQQLELAE</sequence>
<keyword evidence="1" id="KW-0732">Signal</keyword>
<dbReference type="EMBL" id="DRFN01000017">
    <property type="protein sequence ID" value="HDZ51562.1"/>
    <property type="molecule type" value="Genomic_DNA"/>
</dbReference>
<evidence type="ECO:0000313" key="2">
    <source>
        <dbReference type="EMBL" id="HDZ51562.1"/>
    </source>
</evidence>
<evidence type="ECO:0000256" key="1">
    <source>
        <dbReference type="SAM" id="SignalP"/>
    </source>
</evidence>
<organism evidence="2">
    <name type="scientific">Sulfitobacter litoralis</name>
    <dbReference type="NCBI Taxonomy" id="335975"/>
    <lineage>
        <taxon>Bacteria</taxon>
        <taxon>Pseudomonadati</taxon>
        <taxon>Pseudomonadota</taxon>
        <taxon>Alphaproteobacteria</taxon>
        <taxon>Rhodobacterales</taxon>
        <taxon>Roseobacteraceae</taxon>
        <taxon>Sulfitobacter</taxon>
    </lineage>
</organism>
<proteinExistence type="predicted"/>
<gene>
    <name evidence="2" type="ORF">ENH63_07325</name>
</gene>
<name>A0A7V1BE51_9RHOB</name>